<name>A0A485KUB3_9STRA</name>
<dbReference type="Gene3D" id="1.25.40.20">
    <property type="entry name" value="Ankyrin repeat-containing domain"/>
    <property type="match status" value="1"/>
</dbReference>
<organism evidence="2 3">
    <name type="scientific">Aphanomyces stellatus</name>
    <dbReference type="NCBI Taxonomy" id="120398"/>
    <lineage>
        <taxon>Eukaryota</taxon>
        <taxon>Sar</taxon>
        <taxon>Stramenopiles</taxon>
        <taxon>Oomycota</taxon>
        <taxon>Saprolegniomycetes</taxon>
        <taxon>Saprolegniales</taxon>
        <taxon>Verrucalvaceae</taxon>
        <taxon>Aphanomyces</taxon>
    </lineage>
</organism>
<dbReference type="OrthoDB" id="10249694at2759"/>
<dbReference type="EMBL" id="CAADRA010005283">
    <property type="protein sequence ID" value="VFT88113.1"/>
    <property type="molecule type" value="Genomic_DNA"/>
</dbReference>
<sequence length="144" mass="16258">MEASSEVQEFMKAARADRMESKGEDSVKDLLKAIRDGRVDLVQAILERGHVDVNAEGDLMDQFGRKDGKSALMNAMYACEKGYEEVVRLHLERDDIEINIVNHVRCSIFDTSIPSTFTLVSMIGVIESRNELYGPQIQSFLLFI</sequence>
<reference evidence="1" key="2">
    <citation type="submission" date="2019-06" db="EMBL/GenBank/DDBJ databases">
        <title>Genomics analysis of Aphanomyces spp. identifies a new class of oomycete effector associated with host adaptation.</title>
        <authorList>
            <person name="Gaulin E."/>
        </authorList>
    </citation>
    <scope>NUCLEOTIDE SEQUENCE</scope>
    <source>
        <strain evidence="1">CBS 578.67</strain>
    </source>
</reference>
<protein>
    <submittedName>
        <fullName evidence="2">Aste57867_11248 protein</fullName>
    </submittedName>
</protein>
<reference evidence="2 3" key="1">
    <citation type="submission" date="2019-03" db="EMBL/GenBank/DDBJ databases">
        <authorList>
            <person name="Gaulin E."/>
            <person name="Dumas B."/>
        </authorList>
    </citation>
    <scope>NUCLEOTIDE SEQUENCE [LARGE SCALE GENOMIC DNA]</scope>
    <source>
        <strain evidence="2">CBS 568.67</strain>
    </source>
</reference>
<evidence type="ECO:0000313" key="1">
    <source>
        <dbReference type="EMBL" id="KAF0698112.1"/>
    </source>
</evidence>
<dbReference type="AlphaFoldDB" id="A0A485KUB3"/>
<dbReference type="SUPFAM" id="SSF48403">
    <property type="entry name" value="Ankyrin repeat"/>
    <property type="match status" value="1"/>
</dbReference>
<evidence type="ECO:0000313" key="3">
    <source>
        <dbReference type="Proteomes" id="UP000332933"/>
    </source>
</evidence>
<evidence type="ECO:0000313" key="2">
    <source>
        <dbReference type="EMBL" id="VFT88113.1"/>
    </source>
</evidence>
<gene>
    <name evidence="2" type="primary">Aste57867_11248</name>
    <name evidence="1" type="ORF">As57867_011206</name>
    <name evidence="2" type="ORF">ASTE57867_11248</name>
</gene>
<keyword evidence="3" id="KW-1185">Reference proteome</keyword>
<proteinExistence type="predicted"/>
<dbReference type="Proteomes" id="UP000332933">
    <property type="component" value="Unassembled WGS sequence"/>
</dbReference>
<dbReference type="InterPro" id="IPR036770">
    <property type="entry name" value="Ankyrin_rpt-contain_sf"/>
</dbReference>
<dbReference type="EMBL" id="VJMH01005262">
    <property type="protein sequence ID" value="KAF0698112.1"/>
    <property type="molecule type" value="Genomic_DNA"/>
</dbReference>
<accession>A0A485KUB3</accession>